<proteinExistence type="predicted"/>
<organism evidence="3 4">
    <name type="scientific">Paenibacillus zeirhizosphaerae</name>
    <dbReference type="NCBI Taxonomy" id="2987519"/>
    <lineage>
        <taxon>Bacteria</taxon>
        <taxon>Bacillati</taxon>
        <taxon>Bacillota</taxon>
        <taxon>Bacilli</taxon>
        <taxon>Bacillales</taxon>
        <taxon>Paenibacillaceae</taxon>
        <taxon>Paenibacillus</taxon>
    </lineage>
</organism>
<comment type="caution">
    <text evidence="3">The sequence shown here is derived from an EMBL/GenBank/DDBJ whole genome shotgun (WGS) entry which is preliminary data.</text>
</comment>
<dbReference type="InterPro" id="IPR036812">
    <property type="entry name" value="NAD(P)_OxRdtase_dom_sf"/>
</dbReference>
<dbReference type="Proteomes" id="UP001241848">
    <property type="component" value="Unassembled WGS sequence"/>
</dbReference>
<dbReference type="EMBL" id="JAPCKK010000006">
    <property type="protein sequence ID" value="MDP4095759.1"/>
    <property type="molecule type" value="Genomic_DNA"/>
</dbReference>
<reference evidence="3 4" key="1">
    <citation type="submission" date="2022-10" db="EMBL/GenBank/DDBJ databases">
        <title>Paenibacillus description and whole genome data of maize root bacterial community.</title>
        <authorList>
            <person name="Marton D."/>
            <person name="Farkas M."/>
            <person name="Cserhati M."/>
        </authorList>
    </citation>
    <scope>NUCLEOTIDE SEQUENCE [LARGE SCALE GENOMIC DNA]</scope>
    <source>
        <strain evidence="3 4">P96</strain>
    </source>
</reference>
<dbReference type="PANTHER" id="PTHR43625">
    <property type="entry name" value="AFLATOXIN B1 ALDEHYDE REDUCTASE"/>
    <property type="match status" value="1"/>
</dbReference>
<dbReference type="InterPro" id="IPR023210">
    <property type="entry name" value="NADP_OxRdtase_dom"/>
</dbReference>
<evidence type="ECO:0000313" key="4">
    <source>
        <dbReference type="Proteomes" id="UP001241848"/>
    </source>
</evidence>
<feature type="domain" description="NADP-dependent oxidoreductase" evidence="2">
    <location>
        <begin position="16"/>
        <end position="308"/>
    </location>
</feature>
<dbReference type="PANTHER" id="PTHR43625:SF40">
    <property type="entry name" value="ALDO-KETO REDUCTASE YAKC [NADP(+)]"/>
    <property type="match status" value="1"/>
</dbReference>
<keyword evidence="4" id="KW-1185">Reference proteome</keyword>
<dbReference type="RefSeq" id="WP_305753397.1">
    <property type="nucleotide sequence ID" value="NZ_JAPCKK010000006.1"/>
</dbReference>
<gene>
    <name evidence="3" type="ORF">OIN60_03005</name>
</gene>
<sequence length="332" mass="36390">MHTRKLGNSNVELSAVGLGCMGMSSGVYGNADRQESIATIHAAMEAGITLLDTGDFYGSGHNEMLISEALQGKKREQAFIAVKFDVLRDPHGGFGGVDGRPAAVKNFLTMTLQRLNTDYIDLYQPARLDPNVPIEETVGAIAEMVQAGYVRHIGLSEVGADTIRRAHAVHPISWLQIEYSLFSRGIEREVLPVLRELGISLNPYGVLDRGLLSGTWTKERSANPGDFRVSGPRFQGDNLERNLELVEKLRRVAEARGMNAAQMAIAWVLGQGKDIIPLIGARKRLQLDDALRAAEIDLTSEELQAIGSLFDPKDVAGDRYDKHQMALLDSEK</sequence>
<accession>A0ABT9FM03</accession>
<evidence type="ECO:0000313" key="3">
    <source>
        <dbReference type="EMBL" id="MDP4095759.1"/>
    </source>
</evidence>
<protein>
    <submittedName>
        <fullName evidence="3">Aldo/keto reductase</fullName>
    </submittedName>
</protein>
<dbReference type="Gene3D" id="3.20.20.100">
    <property type="entry name" value="NADP-dependent oxidoreductase domain"/>
    <property type="match status" value="1"/>
</dbReference>
<keyword evidence="1" id="KW-0560">Oxidoreductase</keyword>
<evidence type="ECO:0000259" key="2">
    <source>
        <dbReference type="Pfam" id="PF00248"/>
    </source>
</evidence>
<dbReference type="InterPro" id="IPR050791">
    <property type="entry name" value="Aldo-Keto_reductase"/>
</dbReference>
<name>A0ABT9FM03_9BACL</name>
<dbReference type="SUPFAM" id="SSF51430">
    <property type="entry name" value="NAD(P)-linked oxidoreductase"/>
    <property type="match status" value="1"/>
</dbReference>
<dbReference type="Pfam" id="PF00248">
    <property type="entry name" value="Aldo_ket_red"/>
    <property type="match status" value="1"/>
</dbReference>
<evidence type="ECO:0000256" key="1">
    <source>
        <dbReference type="ARBA" id="ARBA00023002"/>
    </source>
</evidence>